<evidence type="ECO:0000313" key="3">
    <source>
        <dbReference type="Proteomes" id="UP000663853"/>
    </source>
</evidence>
<organism evidence="2 3">
    <name type="scientific">Rhizoctonia solani</name>
    <dbReference type="NCBI Taxonomy" id="456999"/>
    <lineage>
        <taxon>Eukaryota</taxon>
        <taxon>Fungi</taxon>
        <taxon>Dikarya</taxon>
        <taxon>Basidiomycota</taxon>
        <taxon>Agaricomycotina</taxon>
        <taxon>Agaricomycetes</taxon>
        <taxon>Cantharellales</taxon>
        <taxon>Ceratobasidiaceae</taxon>
        <taxon>Rhizoctonia</taxon>
    </lineage>
</organism>
<dbReference type="Proteomes" id="UP000663853">
    <property type="component" value="Unassembled WGS sequence"/>
</dbReference>
<dbReference type="EMBL" id="CAJMXA010003069">
    <property type="protein sequence ID" value="CAE6490792.1"/>
    <property type="molecule type" value="Genomic_DNA"/>
</dbReference>
<gene>
    <name evidence="2" type="ORF">RDB_LOCUS101010</name>
</gene>
<dbReference type="AlphaFoldDB" id="A0A8H3CPR6"/>
<keyword evidence="1" id="KW-1133">Transmembrane helix</keyword>
<reference evidence="2" key="1">
    <citation type="submission" date="2021-01" db="EMBL/GenBank/DDBJ databases">
        <authorList>
            <person name="Kaushik A."/>
        </authorList>
    </citation>
    <scope>NUCLEOTIDE SEQUENCE</scope>
    <source>
        <strain evidence="2">AG6-10EEA</strain>
    </source>
</reference>
<name>A0A8H3CPR6_9AGAM</name>
<proteinExistence type="predicted"/>
<keyword evidence="1" id="KW-0812">Transmembrane</keyword>
<sequence length="400" mass="46312">MLIPLLWHDQNVTKLQTRMWGRLDAITHATTIPVLANSFVNTGNEAHSMFSPFTFGAYQSELTRITMITWVRKIEEIADVERETEELKRYHTACSVRLYWEILKQIASRIPLVILSGLYIAALSIFSLLVLHLRHHYDQELSVPRYDEQRNNFTKSVALAKSMIRAPTFLYESIKWLGRQLQYHYHSDLAQYAKESGLCPIGMDFPERVGGRDGLDSAICILGESLNTYRSRHLHTSVDDLHARIIDTIEYYCQTQPEVVGTGRHDMGKLWKLSFREDLGTIITQSIFEIINQPTKELHTFQWISGPRLHDNHPVSEFLLLQLSHTQLQSQIRERIVELSLWEVQSAPIAQYMRHVTFAIPARQSQLEMERAIESIWGICGPLMTEDAQEILTNDLRIRD</sequence>
<keyword evidence="1" id="KW-0472">Membrane</keyword>
<feature type="transmembrane region" description="Helical" evidence="1">
    <location>
        <begin position="112"/>
        <end position="133"/>
    </location>
</feature>
<accession>A0A8H3CPR6</accession>
<comment type="caution">
    <text evidence="2">The sequence shown here is derived from an EMBL/GenBank/DDBJ whole genome shotgun (WGS) entry which is preliminary data.</text>
</comment>
<evidence type="ECO:0000256" key="1">
    <source>
        <dbReference type="SAM" id="Phobius"/>
    </source>
</evidence>
<protein>
    <submittedName>
        <fullName evidence="2">Uncharacterized protein</fullName>
    </submittedName>
</protein>
<evidence type="ECO:0000313" key="2">
    <source>
        <dbReference type="EMBL" id="CAE6490792.1"/>
    </source>
</evidence>